<keyword evidence="4" id="KW-1185">Reference proteome</keyword>
<dbReference type="GO" id="GO:0004930">
    <property type="term" value="F:G protein-coupled receptor activity"/>
    <property type="evidence" value="ECO:0007669"/>
    <property type="project" value="InterPro"/>
</dbReference>
<dbReference type="Proteomes" id="UP001279410">
    <property type="component" value="Unassembled WGS sequence"/>
</dbReference>
<organism evidence="3 4">
    <name type="scientific">Lates japonicus</name>
    <name type="common">Japanese lates</name>
    <dbReference type="NCBI Taxonomy" id="270547"/>
    <lineage>
        <taxon>Eukaryota</taxon>
        <taxon>Metazoa</taxon>
        <taxon>Chordata</taxon>
        <taxon>Craniata</taxon>
        <taxon>Vertebrata</taxon>
        <taxon>Euteleostomi</taxon>
        <taxon>Actinopterygii</taxon>
        <taxon>Neopterygii</taxon>
        <taxon>Teleostei</taxon>
        <taxon>Neoteleostei</taxon>
        <taxon>Acanthomorphata</taxon>
        <taxon>Carangaria</taxon>
        <taxon>Carangaria incertae sedis</taxon>
        <taxon>Centropomidae</taxon>
        <taxon>Lates</taxon>
    </lineage>
</organism>
<evidence type="ECO:0000313" key="3">
    <source>
        <dbReference type="EMBL" id="GLD73215.1"/>
    </source>
</evidence>
<name>A0AAD3RMB0_LATJO</name>
<evidence type="ECO:0000313" key="4">
    <source>
        <dbReference type="Proteomes" id="UP001279410"/>
    </source>
</evidence>
<comment type="caution">
    <text evidence="3">The sequence shown here is derived from an EMBL/GenBank/DDBJ whole genome shotgun (WGS) entry which is preliminary data.</text>
</comment>
<dbReference type="AlphaFoldDB" id="A0AAD3RMB0"/>
<evidence type="ECO:0000256" key="2">
    <source>
        <dbReference type="SAM" id="Phobius"/>
    </source>
</evidence>
<dbReference type="PRINTS" id="PR01279">
    <property type="entry name" value="CRFRECEPTOR"/>
</dbReference>
<keyword evidence="2" id="KW-0812">Transmembrane</keyword>
<gene>
    <name evidence="3" type="ORF">AKAME5_002454000</name>
</gene>
<protein>
    <submittedName>
        <fullName evidence="3">Histone deacetylase 5-like protein</fullName>
    </submittedName>
</protein>
<proteinExistence type="predicted"/>
<keyword evidence="2" id="KW-1133">Transmembrane helix</keyword>
<feature type="non-terminal residue" evidence="3">
    <location>
        <position position="98"/>
    </location>
</feature>
<keyword evidence="1" id="KW-0732">Signal</keyword>
<sequence>MLLRPTVSGLCAMLQTIYETESCFSSASTDSHHQPLELLSGNRGSSTAMPTTAIAVLAHWQTQRKSKVHYQVAVIINYLGHCISLGALLLAFTLFMRL</sequence>
<dbReference type="EMBL" id="BRZM01001452">
    <property type="protein sequence ID" value="GLD73215.1"/>
    <property type="molecule type" value="Genomic_DNA"/>
</dbReference>
<dbReference type="InterPro" id="IPR003051">
    <property type="entry name" value="GPCR_2_CRF_rcpt"/>
</dbReference>
<accession>A0AAD3RMB0</accession>
<reference evidence="3" key="1">
    <citation type="submission" date="2022-08" db="EMBL/GenBank/DDBJ databases">
        <title>Genome sequencing of akame (Lates japonicus).</title>
        <authorList>
            <person name="Hashiguchi Y."/>
            <person name="Takahashi H."/>
        </authorList>
    </citation>
    <scope>NUCLEOTIDE SEQUENCE</scope>
    <source>
        <strain evidence="3">Kochi</strain>
    </source>
</reference>
<dbReference type="GO" id="GO:0016020">
    <property type="term" value="C:membrane"/>
    <property type="evidence" value="ECO:0007669"/>
    <property type="project" value="InterPro"/>
</dbReference>
<keyword evidence="2" id="KW-0472">Membrane</keyword>
<evidence type="ECO:0000256" key="1">
    <source>
        <dbReference type="ARBA" id="ARBA00022729"/>
    </source>
</evidence>
<feature type="transmembrane region" description="Helical" evidence="2">
    <location>
        <begin position="72"/>
        <end position="95"/>
    </location>
</feature>